<organism evidence="3 5">
    <name type="scientific">Phytophthora cactorum</name>
    <dbReference type="NCBI Taxonomy" id="29920"/>
    <lineage>
        <taxon>Eukaryota</taxon>
        <taxon>Sar</taxon>
        <taxon>Stramenopiles</taxon>
        <taxon>Oomycota</taxon>
        <taxon>Peronosporomycetes</taxon>
        <taxon>Peronosporales</taxon>
        <taxon>Peronosporaceae</taxon>
        <taxon>Phytophthora</taxon>
    </lineage>
</organism>
<dbReference type="InterPro" id="IPR036390">
    <property type="entry name" value="WH_DNA-bd_sf"/>
</dbReference>
<evidence type="ECO:0000313" key="5">
    <source>
        <dbReference type="Proteomes" id="UP000697107"/>
    </source>
</evidence>
<evidence type="ECO:0000259" key="1">
    <source>
        <dbReference type="Pfam" id="PF19263"/>
    </source>
</evidence>
<sequence>MADSIEEIYGQYCIQHIKSVDKYDQTKLGDSRVLSPSDWIKSKMHVVGDSIDYKHSDDVTSDFGKDGYTYLLQYQFEERDESHILDNFFFKSSEDRDSFEQANIECGVKYFLATKSYDERLYQLCMMIRNDWYYNNQNLWNLAGFFARQPHSDWYLMRKTYLCALKQKVERFNKEFATKEFDGWFDSKYHPSLNEGKLKGIAAGCDSAAYKQWKDEYEVKETSKAPSSKSSELSTLDQDFELTFKSERKLATLTQLVELTGRTIEDMRLAMVDTSFEIDELEYWAEKYFMIENKPNRDFDLNFSAFEKMLKTTNFESLYLLKRFVLYFIHEFYVFEGSDITYYKRKPTEDDNSVIKAYDSKNFFKVQIQYTENKKPRSTKLSDLLNAIPFHKFANTICKWEHDPNDMEIFSLANPLLAKDLHEEIAESDLHPVLVDYLKRIICFNDSERYQWLMEYIGSICHYPDSKTKVMLVLYSMEKQIGKSNFFKLLTSLLGTANTHMTQHLTNVFGERGSPQLRHKKMCWFEEIAGDKRSFRNCLERMKSAITDSLQSSRKLYHEEEVHGNITEFIGASNNLIGIVEDKMTIFDVNPAEQHNKVYYGELIDDVIKNENEMNKFYTYLKKFANPKPKSFFRTPIYVSMTTASNEGIVNYVNELKESGLNQIMHTESQGQYRVERDTMYQHYQRWCEKAGEVPDKRSKFCEKISKLDKCITFKRYKENGATPYGFFFPIDFNTVESSL</sequence>
<dbReference type="Proteomes" id="UP000736787">
    <property type="component" value="Unassembled WGS sequence"/>
</dbReference>
<accession>A0A8T1F214</accession>
<protein>
    <recommendedName>
        <fullName evidence="1">NrS-1 polymerase-like helicase domain-containing protein</fullName>
    </recommendedName>
</protein>
<evidence type="ECO:0000313" key="2">
    <source>
        <dbReference type="EMBL" id="KAG2904418.1"/>
    </source>
</evidence>
<dbReference type="Proteomes" id="UP000697107">
    <property type="component" value="Unassembled WGS sequence"/>
</dbReference>
<dbReference type="SUPFAM" id="SSF46785">
    <property type="entry name" value="Winged helix' DNA-binding domain"/>
    <property type="match status" value="1"/>
</dbReference>
<dbReference type="AlphaFoldDB" id="A0A8T1F214"/>
<dbReference type="InterPro" id="IPR027417">
    <property type="entry name" value="P-loop_NTPase"/>
</dbReference>
<dbReference type="Pfam" id="PF19263">
    <property type="entry name" value="DUF5906"/>
    <property type="match status" value="1"/>
</dbReference>
<name>A0A8T1F214_9STRA</name>
<gene>
    <name evidence="2" type="ORF">PC117_g21036</name>
    <name evidence="3" type="ORF">PC118_g19006</name>
    <name evidence="4" type="ORF">PC129_g18028</name>
</gene>
<reference evidence="3" key="1">
    <citation type="submission" date="2018-10" db="EMBL/GenBank/DDBJ databases">
        <title>Effector identification in a new, highly contiguous assembly of the strawberry crown rot pathogen Phytophthora cactorum.</title>
        <authorList>
            <person name="Armitage A.D."/>
            <person name="Nellist C.F."/>
            <person name="Bates H."/>
            <person name="Vickerstaff R.J."/>
            <person name="Harrison R.J."/>
        </authorList>
    </citation>
    <scope>NUCLEOTIDE SEQUENCE</scope>
    <source>
        <strain evidence="2">4040</strain>
        <strain evidence="3">P415</strain>
        <strain evidence="4">P421</strain>
    </source>
</reference>
<dbReference type="Proteomes" id="UP000760860">
    <property type="component" value="Unassembled WGS sequence"/>
</dbReference>
<evidence type="ECO:0000313" key="3">
    <source>
        <dbReference type="EMBL" id="KAG2966713.1"/>
    </source>
</evidence>
<dbReference type="VEuPathDB" id="FungiDB:PC110_g9425"/>
<dbReference type="EMBL" id="RCML01000991">
    <property type="protein sequence ID" value="KAG2966713.1"/>
    <property type="molecule type" value="Genomic_DNA"/>
</dbReference>
<feature type="domain" description="NrS-1 polymerase-like helicase" evidence="1">
    <location>
        <begin position="474"/>
        <end position="576"/>
    </location>
</feature>
<evidence type="ECO:0000313" key="4">
    <source>
        <dbReference type="EMBL" id="KAG3210987.1"/>
    </source>
</evidence>
<proteinExistence type="predicted"/>
<comment type="caution">
    <text evidence="3">The sequence shown here is derived from an EMBL/GenBank/DDBJ whole genome shotgun (WGS) entry which is preliminary data.</text>
</comment>
<dbReference type="EMBL" id="RCMV01001013">
    <property type="protein sequence ID" value="KAG3210987.1"/>
    <property type="molecule type" value="Genomic_DNA"/>
</dbReference>
<dbReference type="VEuPathDB" id="FungiDB:PC110_g8732"/>
<dbReference type="Gene3D" id="3.40.50.300">
    <property type="entry name" value="P-loop containing nucleotide triphosphate hydrolases"/>
    <property type="match status" value="1"/>
</dbReference>
<dbReference type="EMBL" id="RCMK01001024">
    <property type="protein sequence ID" value="KAG2904418.1"/>
    <property type="molecule type" value="Genomic_DNA"/>
</dbReference>
<dbReference type="InterPro" id="IPR045455">
    <property type="entry name" value="NrS-1_pol-like_helicase"/>
</dbReference>